<organism evidence="1 2">
    <name type="scientific">Owenweeksia hongkongensis (strain DSM 17368 / CIP 108786 / JCM 12287 / NRRL B-23963 / UST20020801)</name>
    <dbReference type="NCBI Taxonomy" id="926562"/>
    <lineage>
        <taxon>Bacteria</taxon>
        <taxon>Pseudomonadati</taxon>
        <taxon>Bacteroidota</taxon>
        <taxon>Flavobacteriia</taxon>
        <taxon>Flavobacteriales</taxon>
        <taxon>Owenweeksiaceae</taxon>
        <taxon>Owenweeksia</taxon>
    </lineage>
</organism>
<evidence type="ECO:0000313" key="1">
    <source>
        <dbReference type="EMBL" id="AEV32665.1"/>
    </source>
</evidence>
<evidence type="ECO:0008006" key="3">
    <source>
        <dbReference type="Google" id="ProtNLM"/>
    </source>
</evidence>
<dbReference type="PATRIC" id="fig|926562.3.peg.1680"/>
<dbReference type="STRING" id="926562.Oweho_1677"/>
<dbReference type="AlphaFoldDB" id="G8R025"/>
<sequence>MKNLKLFLLPLVLIAGGCQSLKTGTQTDTSNKSLYQASIENSMAPSQKKVYKDFVSISPENTELIWKDINGEDYILAATWKQNISYYQPYLDSGYFNTGEHPIWVTTAPELAQKMKKKNAQDVDLRLKQLLGLPPNSIYSYFVEFWLNPSGLIRPCPDNEITDSQCDLCFPEETDPSYIAWINENRISRYYNCELYDNYPWSQLGYTYDWNPKNQSHVCLSEFVIKENKNIVVNAIYTTEEYLRGDGMTKYLP</sequence>
<evidence type="ECO:0000313" key="2">
    <source>
        <dbReference type="Proteomes" id="UP000005631"/>
    </source>
</evidence>
<protein>
    <recommendedName>
        <fullName evidence="3">Lipoprotein</fullName>
    </recommendedName>
</protein>
<dbReference type="PROSITE" id="PS51257">
    <property type="entry name" value="PROKAR_LIPOPROTEIN"/>
    <property type="match status" value="1"/>
</dbReference>
<reference evidence="1 2" key="1">
    <citation type="journal article" date="2012" name="Stand. Genomic Sci.">
        <title>Genome sequence of the orange-pigmented seawater bacterium Owenweeksia hongkongensis type strain (UST20020801(T)).</title>
        <authorList>
            <person name="Riedel T."/>
            <person name="Held B."/>
            <person name="Nolan M."/>
            <person name="Lucas S."/>
            <person name="Lapidus A."/>
            <person name="Tice H."/>
            <person name="Del Rio T.G."/>
            <person name="Cheng J.F."/>
            <person name="Han C."/>
            <person name="Tapia R."/>
            <person name="Goodwin L.A."/>
            <person name="Pitluck S."/>
            <person name="Liolios K."/>
            <person name="Mavromatis K."/>
            <person name="Pagani I."/>
            <person name="Ivanova N."/>
            <person name="Mikhailova N."/>
            <person name="Pati A."/>
            <person name="Chen A."/>
            <person name="Palaniappan K."/>
            <person name="Rohde M."/>
            <person name="Tindall B.J."/>
            <person name="Detter J.C."/>
            <person name="Goker M."/>
            <person name="Woyke T."/>
            <person name="Bristow J."/>
            <person name="Eisen J.A."/>
            <person name="Markowitz V."/>
            <person name="Hugenholtz P."/>
            <person name="Klenk H.P."/>
            <person name="Kyrpides N.C."/>
        </authorList>
    </citation>
    <scope>NUCLEOTIDE SEQUENCE</scope>
    <source>
        <strain evidence="2">DSM 17368 / JCM 12287 / NRRL B-23963</strain>
    </source>
</reference>
<dbReference type="EMBL" id="CP003156">
    <property type="protein sequence ID" value="AEV32665.1"/>
    <property type="molecule type" value="Genomic_DNA"/>
</dbReference>
<dbReference type="OrthoDB" id="1491905at2"/>
<dbReference type="KEGG" id="oho:Oweho_1677"/>
<gene>
    <name evidence="1" type="ordered locus">Oweho_1677</name>
</gene>
<dbReference type="RefSeq" id="WP_014202021.1">
    <property type="nucleotide sequence ID" value="NC_016599.1"/>
</dbReference>
<dbReference type="Proteomes" id="UP000005631">
    <property type="component" value="Chromosome"/>
</dbReference>
<proteinExistence type="predicted"/>
<dbReference type="eggNOG" id="ENOG502ZQ5N">
    <property type="taxonomic scope" value="Bacteria"/>
</dbReference>
<keyword evidence="2" id="KW-1185">Reference proteome</keyword>
<dbReference type="HOGENOM" id="CLU_079027_0_0_10"/>
<name>G8R025_OWEHD</name>
<accession>G8R025</accession>